<evidence type="ECO:0000313" key="1">
    <source>
        <dbReference type="EMBL" id="CAH1973944.1"/>
    </source>
</evidence>
<dbReference type="AlphaFoldDB" id="A0A9P0KGT4"/>
<keyword evidence="2" id="KW-1185">Reference proteome</keyword>
<protein>
    <submittedName>
        <fullName evidence="1">Uncharacterized protein</fullName>
    </submittedName>
</protein>
<name>A0A9P0KGT4_ACAOB</name>
<proteinExistence type="predicted"/>
<organism evidence="1 2">
    <name type="scientific">Acanthoscelides obtectus</name>
    <name type="common">Bean weevil</name>
    <name type="synonym">Bruchus obtectus</name>
    <dbReference type="NCBI Taxonomy" id="200917"/>
    <lineage>
        <taxon>Eukaryota</taxon>
        <taxon>Metazoa</taxon>
        <taxon>Ecdysozoa</taxon>
        <taxon>Arthropoda</taxon>
        <taxon>Hexapoda</taxon>
        <taxon>Insecta</taxon>
        <taxon>Pterygota</taxon>
        <taxon>Neoptera</taxon>
        <taxon>Endopterygota</taxon>
        <taxon>Coleoptera</taxon>
        <taxon>Polyphaga</taxon>
        <taxon>Cucujiformia</taxon>
        <taxon>Chrysomeloidea</taxon>
        <taxon>Chrysomelidae</taxon>
        <taxon>Bruchinae</taxon>
        <taxon>Bruchini</taxon>
        <taxon>Acanthoscelides</taxon>
    </lineage>
</organism>
<accession>A0A9P0KGT4</accession>
<gene>
    <name evidence="1" type="ORF">ACAOBT_LOCUS10823</name>
</gene>
<sequence>MWYVAFVVFEALEKFLLLKNICLWSCLWW</sequence>
<dbReference type="Proteomes" id="UP001152888">
    <property type="component" value="Unassembled WGS sequence"/>
</dbReference>
<comment type="caution">
    <text evidence="1">The sequence shown here is derived from an EMBL/GenBank/DDBJ whole genome shotgun (WGS) entry which is preliminary data.</text>
</comment>
<evidence type="ECO:0000313" key="2">
    <source>
        <dbReference type="Proteomes" id="UP001152888"/>
    </source>
</evidence>
<reference evidence="1" key="1">
    <citation type="submission" date="2022-03" db="EMBL/GenBank/DDBJ databases">
        <authorList>
            <person name="Sayadi A."/>
        </authorList>
    </citation>
    <scope>NUCLEOTIDE SEQUENCE</scope>
</reference>
<dbReference type="EMBL" id="CAKOFQ010006816">
    <property type="protein sequence ID" value="CAH1973944.1"/>
    <property type="molecule type" value="Genomic_DNA"/>
</dbReference>